<sequence>MKKLPKNASSFPFAGVVGSQTIYLDSHSVNLTLLSKENSLLLGLPPYSMVGLFGTTLLSSSTESYARIKFFSRFLGLGPMIFCWALEIFLRCIPLDFRLIDISVFYWACTVGKY</sequence>
<evidence type="ECO:0000313" key="2">
    <source>
        <dbReference type="Proteomes" id="UP000091857"/>
    </source>
</evidence>
<dbReference type="EMBL" id="CM004392">
    <property type="protein sequence ID" value="KAG8651642.1"/>
    <property type="molecule type" value="Genomic_DNA"/>
</dbReference>
<name>A0ACB7HGP8_MANES</name>
<keyword evidence="2" id="KW-1185">Reference proteome</keyword>
<organism evidence="1 2">
    <name type="scientific">Manihot esculenta</name>
    <name type="common">Cassava</name>
    <name type="synonym">Jatropha manihot</name>
    <dbReference type="NCBI Taxonomy" id="3983"/>
    <lineage>
        <taxon>Eukaryota</taxon>
        <taxon>Viridiplantae</taxon>
        <taxon>Streptophyta</taxon>
        <taxon>Embryophyta</taxon>
        <taxon>Tracheophyta</taxon>
        <taxon>Spermatophyta</taxon>
        <taxon>Magnoliopsida</taxon>
        <taxon>eudicotyledons</taxon>
        <taxon>Gunneridae</taxon>
        <taxon>Pentapetalae</taxon>
        <taxon>rosids</taxon>
        <taxon>fabids</taxon>
        <taxon>Malpighiales</taxon>
        <taxon>Euphorbiaceae</taxon>
        <taxon>Crotonoideae</taxon>
        <taxon>Manihoteae</taxon>
        <taxon>Manihot</taxon>
    </lineage>
</organism>
<comment type="caution">
    <text evidence="1">The sequence shown here is derived from an EMBL/GenBank/DDBJ whole genome shotgun (WGS) entry which is preliminary data.</text>
</comment>
<dbReference type="Proteomes" id="UP000091857">
    <property type="component" value="Chromosome 6"/>
</dbReference>
<reference evidence="2" key="1">
    <citation type="journal article" date="2016" name="Nat. Biotechnol.">
        <title>Sequencing wild and cultivated cassava and related species reveals extensive interspecific hybridization and genetic diversity.</title>
        <authorList>
            <person name="Bredeson J.V."/>
            <person name="Lyons J.B."/>
            <person name="Prochnik S.E."/>
            <person name="Wu G.A."/>
            <person name="Ha C.M."/>
            <person name="Edsinger-Gonzales E."/>
            <person name="Grimwood J."/>
            <person name="Schmutz J."/>
            <person name="Rabbi I.Y."/>
            <person name="Egesi C."/>
            <person name="Nauluvula P."/>
            <person name="Lebot V."/>
            <person name="Ndunguru J."/>
            <person name="Mkamilo G."/>
            <person name="Bart R.S."/>
            <person name="Setter T.L."/>
            <person name="Gleadow R.M."/>
            <person name="Kulakow P."/>
            <person name="Ferguson M.E."/>
            <person name="Rounsley S."/>
            <person name="Rokhsar D.S."/>
        </authorList>
    </citation>
    <scope>NUCLEOTIDE SEQUENCE [LARGE SCALE GENOMIC DNA]</scope>
    <source>
        <strain evidence="2">cv. AM560-2</strain>
    </source>
</reference>
<accession>A0ACB7HGP8</accession>
<proteinExistence type="predicted"/>
<protein>
    <submittedName>
        <fullName evidence="1">Uncharacterized protein</fullName>
    </submittedName>
</protein>
<gene>
    <name evidence="1" type="ORF">MANES_06G008350v8</name>
</gene>
<evidence type="ECO:0000313" key="1">
    <source>
        <dbReference type="EMBL" id="KAG8651642.1"/>
    </source>
</evidence>